<comment type="caution">
    <text evidence="2">The sequence shown here is derived from an EMBL/GenBank/DDBJ whole genome shotgun (WGS) entry which is preliminary data.</text>
</comment>
<dbReference type="EMBL" id="VYRZ01000002">
    <property type="protein sequence ID" value="KAA9086589.1"/>
    <property type="molecule type" value="Genomic_DNA"/>
</dbReference>
<evidence type="ECO:0000259" key="1">
    <source>
        <dbReference type="Pfam" id="PF04248"/>
    </source>
</evidence>
<keyword evidence="3" id="KW-1185">Reference proteome</keyword>
<dbReference type="RefSeq" id="WP_150418762.1">
    <property type="nucleotide sequence ID" value="NZ_VYRZ01000002.1"/>
</dbReference>
<accession>A0A5J5IQ99</accession>
<dbReference type="PANTHER" id="PTHR34310:SF5">
    <property type="entry name" value="DUF427 DOMAIN PROTEIN (AFU_ORTHOLOGUE AFUA_3G02220)"/>
    <property type="match status" value="1"/>
</dbReference>
<protein>
    <submittedName>
        <fullName evidence="2">DUF427 domain-containing protein</fullName>
    </submittedName>
</protein>
<feature type="domain" description="DUF427" evidence="1">
    <location>
        <begin position="1"/>
        <end position="90"/>
    </location>
</feature>
<dbReference type="Pfam" id="PF04248">
    <property type="entry name" value="NTP_transf_9"/>
    <property type="match status" value="1"/>
</dbReference>
<dbReference type="InterPro" id="IPR038694">
    <property type="entry name" value="DUF427_sf"/>
</dbReference>
<dbReference type="Gene3D" id="2.170.150.40">
    <property type="entry name" value="Domain of unknown function (DUF427)"/>
    <property type="match status" value="1"/>
</dbReference>
<dbReference type="OrthoDB" id="9815163at2"/>
<dbReference type="Proteomes" id="UP000327039">
    <property type="component" value="Unassembled WGS sequence"/>
</dbReference>
<reference evidence="3" key="1">
    <citation type="submission" date="2019-09" db="EMBL/GenBank/DDBJ databases">
        <title>Mumia zhuanghuii sp. nov. isolated from the intestinal contents of plateau pika (Ochotona curzoniae) in the Qinghai-Tibet plateau of China.</title>
        <authorList>
            <person name="Tian Z."/>
        </authorList>
    </citation>
    <scope>NUCLEOTIDE SEQUENCE [LARGE SCALE GENOMIC DNA]</scope>
    <source>
        <strain evidence="3">DSM 25564</strain>
    </source>
</reference>
<dbReference type="InterPro" id="IPR007361">
    <property type="entry name" value="DUF427"/>
</dbReference>
<evidence type="ECO:0000313" key="2">
    <source>
        <dbReference type="EMBL" id="KAA9086589.1"/>
    </source>
</evidence>
<dbReference type="PANTHER" id="PTHR34310">
    <property type="entry name" value="DUF427 DOMAIN PROTEIN (AFU_ORTHOLOGUE AFUA_3G02220)"/>
    <property type="match status" value="1"/>
</dbReference>
<evidence type="ECO:0000313" key="3">
    <source>
        <dbReference type="Proteomes" id="UP000327039"/>
    </source>
</evidence>
<gene>
    <name evidence="2" type="ORF">F6B42_06100</name>
</gene>
<dbReference type="AlphaFoldDB" id="A0A5J5IQ99"/>
<name>A0A5J5IQ99_9MICO</name>
<sequence>MRARLGEQIIAEADQDDLVRIEGNWYFPPKSIADGALSPSATPYTCPWKGDAQYFDVAGRTDLAWSYPTPYATAIERVGTDFSGYVAFDPSVTVES</sequence>
<proteinExistence type="predicted"/>
<organism evidence="2 3">
    <name type="scientific">Microbacterium radiodurans</name>
    <dbReference type="NCBI Taxonomy" id="661398"/>
    <lineage>
        <taxon>Bacteria</taxon>
        <taxon>Bacillati</taxon>
        <taxon>Actinomycetota</taxon>
        <taxon>Actinomycetes</taxon>
        <taxon>Micrococcales</taxon>
        <taxon>Microbacteriaceae</taxon>
        <taxon>Microbacterium</taxon>
    </lineage>
</organism>